<feature type="compositionally biased region" description="Polar residues" evidence="6">
    <location>
        <begin position="951"/>
        <end position="978"/>
    </location>
</feature>
<dbReference type="CDD" id="cd23173">
    <property type="entry name" value="ps-ssRNAv_Nodaviridae_RdRp"/>
    <property type="match status" value="1"/>
</dbReference>
<feature type="compositionally biased region" description="Basic and acidic residues" evidence="6">
    <location>
        <begin position="892"/>
        <end position="905"/>
    </location>
</feature>
<evidence type="ECO:0000256" key="4">
    <source>
        <dbReference type="ARBA" id="ARBA00022953"/>
    </source>
</evidence>
<dbReference type="PROSITE" id="PS50507">
    <property type="entry name" value="RDRP_SSRNA_POS"/>
    <property type="match status" value="1"/>
</dbReference>
<evidence type="ECO:0000256" key="6">
    <source>
        <dbReference type="SAM" id="MobiDB-lite"/>
    </source>
</evidence>
<dbReference type="GO" id="GO:0003723">
    <property type="term" value="F:RNA binding"/>
    <property type="evidence" value="ECO:0007669"/>
    <property type="project" value="InterPro"/>
</dbReference>
<evidence type="ECO:0000313" key="8">
    <source>
        <dbReference type="EMBL" id="APG76118.1"/>
    </source>
</evidence>
<organism evidence="8">
    <name type="scientific">Beihai noda-like virus 17</name>
    <dbReference type="NCBI Taxonomy" id="1922470"/>
    <lineage>
        <taxon>Viruses</taxon>
        <taxon>Riboviria</taxon>
    </lineage>
</organism>
<dbReference type="SUPFAM" id="SSF56672">
    <property type="entry name" value="DNA/RNA polymerases"/>
    <property type="match status" value="1"/>
</dbReference>
<dbReference type="GO" id="GO:0039694">
    <property type="term" value="P:viral RNA genome replication"/>
    <property type="evidence" value="ECO:0007669"/>
    <property type="project" value="InterPro"/>
</dbReference>
<dbReference type="InterPro" id="IPR001205">
    <property type="entry name" value="RNA-dir_pol_C"/>
</dbReference>
<sequence>MTLTQDLSEWIVYEYGDSVGQTTNSGIRREIQRNINLANSVVRKGHPHKQSAQQRNGATQGMVNMIRAMGFEPYHISPSKREADQQGCRKYYHLRDLDTKRKNHKITERHILVMTDVDYYADLYYWLSFKRPIILYTFVPRIVSGKVDDDSMFTIIENEVHYSVNGGSTWQHPVWDYNDDFLYVPKTPTNVGQRIIKWFLGLFGYDLGAVVIVVDQYKVSDHRRFVSLVPTKVLPWYVKAERYGKQLTRMNYKHGNMNAVVVLDSKEPYISIAPEGNHTSVEVPLNVFEPARTAHNLGKDNYLSSTERRVKEGIKSAYVHQFLAENTKSKVTIVHEPGEMATHYVAIRDTAETLDEPHKTYARRFANCPIGDAEAIYPTEQFQNDMSCVEERVLKPAKEAQARISKQPQERFNKYAQEYVDLIVPASKVGTGVPLTIEEVAELQNKPRQKQRSEQNRFNIDHHFMVKAFQKREAYSTANAPRNISSVPVTHTLRLGSFSYAAKHDLLDELPWFMPGKSPQEIADAVHGLKEFDSVYMTDYSRFDGTVTHWIRQNVEFAVYLRWVKPEHRAELSKLLNDEIHTKAFTKFGVKYLPDGSRLSGSSITTDGNTIDNGFVDFAALREVGYTPEESFAKIGLKYGDDGLTPNHVSKDVLERTSKFCGFSLKLQQANKTDEFPYVTFLSRYFPNLWHTNSSFQDPVRALAKINTTVDTTSDVEQCGWNKTSGYLVTDPKTPVLAEWCKCYQRNVKNKARVMDKESKDLPYWIRDPNLSVNPWQQTSKDEMVGLIEHLTGIDVADYEGKLAMYTGDVMNMPVFNLKQPAAKIDAQLIGAGKLVDRIVSASETKVDNGSDGKQNNQRSKTRNNGSQDRYISDDKRTKRTRQPHSPSNHRLGGDDTKSYESIKRRVDRRSKGNAGETREVAGGPRGKAGGTRRINPKSGELSTLIARAVQDSSGSANRTNGQDGAVSSQKQPDTSIPSALGGIVGVQRDRGQDGRGQSDTSEGHIRETPKKRSRKRRRGTGVTTPGLKGVAGDGTVGKTDDTKVDPTVAHTIDEAASPAASNQTLVEVQTGGSTRDEASASNPQD</sequence>
<evidence type="ECO:0000256" key="5">
    <source>
        <dbReference type="ARBA" id="ARBA00032757"/>
    </source>
</evidence>
<dbReference type="EMBL" id="KX883026">
    <property type="protein sequence ID" value="APG76118.1"/>
    <property type="molecule type" value="Genomic_RNA"/>
</dbReference>
<evidence type="ECO:0000259" key="7">
    <source>
        <dbReference type="PROSITE" id="PS50507"/>
    </source>
</evidence>
<dbReference type="InterPro" id="IPR043647">
    <property type="entry name" value="Noda_Vmethyltr_dom"/>
</dbReference>
<comment type="similarity">
    <text evidence="1">Belongs to the nodaviridae RNA polymerase family.</text>
</comment>
<accession>A0A1L3KFB6</accession>
<reference evidence="8" key="1">
    <citation type="journal article" date="2016" name="Nature">
        <title>Redefining the invertebrate RNA virosphere.</title>
        <authorList>
            <person name="Shi M."/>
            <person name="Lin X.D."/>
            <person name="Tian J.H."/>
            <person name="Chen L.J."/>
            <person name="Chen X."/>
            <person name="Li C.X."/>
            <person name="Qin X.C."/>
            <person name="Li J."/>
            <person name="Cao J.P."/>
            <person name="Eden J.S."/>
            <person name="Buchmann J."/>
            <person name="Wang W."/>
            <person name="Xu J."/>
            <person name="Holmes E.C."/>
            <person name="Zhang Y.Z."/>
        </authorList>
    </citation>
    <scope>NUCLEOTIDE SEQUENCE</scope>
    <source>
        <strain evidence="8">BHHK123677</strain>
    </source>
</reference>
<keyword evidence="2" id="KW-0808">Transferase</keyword>
<keyword evidence="4" id="KW-0693">Viral RNA replication</keyword>
<keyword evidence="3" id="KW-0548">Nucleotidyltransferase</keyword>
<evidence type="ECO:0000256" key="1">
    <source>
        <dbReference type="ARBA" id="ARBA00007751"/>
    </source>
</evidence>
<dbReference type="Pfam" id="PF00680">
    <property type="entry name" value="RdRP_1"/>
    <property type="match status" value="1"/>
</dbReference>
<evidence type="ECO:0000256" key="3">
    <source>
        <dbReference type="ARBA" id="ARBA00022695"/>
    </source>
</evidence>
<evidence type="ECO:0000256" key="2">
    <source>
        <dbReference type="ARBA" id="ARBA00022679"/>
    </source>
</evidence>
<feature type="domain" description="RdRp catalytic" evidence="7">
    <location>
        <begin position="533"/>
        <end position="655"/>
    </location>
</feature>
<dbReference type="InterPro" id="IPR043502">
    <property type="entry name" value="DNA/RNA_pol_sf"/>
</dbReference>
<protein>
    <recommendedName>
        <fullName evidence="5">RNA replicase</fullName>
    </recommendedName>
</protein>
<dbReference type="InterPro" id="IPR007094">
    <property type="entry name" value="RNA-dir_pol_PSvirus"/>
</dbReference>
<proteinExistence type="inferred from homology"/>
<name>A0A1L3KFB6_9VIRU</name>
<feature type="compositionally biased region" description="Polar residues" evidence="6">
    <location>
        <begin position="1060"/>
        <end position="1086"/>
    </location>
</feature>
<dbReference type="Pfam" id="PF19222">
    <property type="entry name" value="Noda_Vmethyltr"/>
    <property type="match status" value="1"/>
</dbReference>
<feature type="region of interest" description="Disordered" evidence="6">
    <location>
        <begin position="845"/>
        <end position="1086"/>
    </location>
</feature>
<feature type="compositionally biased region" description="Polar residues" evidence="6">
    <location>
        <begin position="852"/>
        <end position="870"/>
    </location>
</feature>
<dbReference type="GO" id="GO:0006351">
    <property type="term" value="P:DNA-templated transcription"/>
    <property type="evidence" value="ECO:0007669"/>
    <property type="project" value="InterPro"/>
</dbReference>
<dbReference type="GO" id="GO:0003968">
    <property type="term" value="F:RNA-directed RNA polymerase activity"/>
    <property type="evidence" value="ECO:0007669"/>
    <property type="project" value="InterPro"/>
</dbReference>
<feature type="compositionally biased region" description="Basic and acidic residues" evidence="6">
    <location>
        <begin position="1002"/>
        <end position="1011"/>
    </location>
</feature>